<evidence type="ECO:0000256" key="3">
    <source>
        <dbReference type="ARBA" id="ARBA00012274"/>
    </source>
</evidence>
<comment type="cofactor">
    <cofactor evidence="1">
        <name>Fe cation</name>
        <dbReference type="ChEBI" id="CHEBI:24875"/>
    </cofactor>
</comment>
<dbReference type="Gene3D" id="1.10.620.20">
    <property type="entry name" value="Ribonucleotide Reductase, subunit A"/>
    <property type="match status" value="1"/>
</dbReference>
<dbReference type="InterPro" id="IPR000358">
    <property type="entry name" value="RNR_small_fam"/>
</dbReference>
<dbReference type="InterPro" id="IPR033909">
    <property type="entry name" value="RNR_small"/>
</dbReference>
<gene>
    <name evidence="4" type="ORF">ECXG_04780</name>
</gene>
<accession>A0A1X3IYM5</accession>
<dbReference type="AlphaFoldDB" id="A0A1X3IYM5"/>
<reference evidence="4 5" key="1">
    <citation type="submission" date="2010-04" db="EMBL/GenBank/DDBJ databases">
        <title>The Genome Sequence of Escherichia coli TA447.</title>
        <authorList>
            <consortium name="The Broad Institute Genome Sequencing Platform"/>
            <consortium name="The Broad Institute Genome Sequencing Center for Infectious Disease"/>
            <person name="Feldgarden M."/>
            <person name="Gordon D.M."/>
            <person name="Johnson J.R."/>
            <person name="Johnston B.D."/>
            <person name="Young S."/>
            <person name="Zeng Q."/>
            <person name="Koehrsen M."/>
            <person name="Alvarado L."/>
            <person name="Berlin A.M."/>
            <person name="Borenstein D."/>
            <person name="Chapman S.B."/>
            <person name="Chen Z."/>
            <person name="Engels R."/>
            <person name="Freedman E."/>
            <person name="Gellesch M."/>
            <person name="Goldberg J."/>
            <person name="Griggs A."/>
            <person name="Gujja S."/>
            <person name="Heilman E.R."/>
            <person name="Heiman D.I."/>
            <person name="Hepburn T.A."/>
            <person name="Howarth C."/>
            <person name="Jen D."/>
            <person name="Larson L."/>
            <person name="Mehta T."/>
            <person name="Park D."/>
            <person name="Pearson M."/>
            <person name="Richards J."/>
            <person name="Roberts A."/>
            <person name="Saif S."/>
            <person name="Shea T.D."/>
            <person name="Shenoy N."/>
            <person name="Sisk P."/>
            <person name="Stolte C."/>
            <person name="Sykes S.N."/>
            <person name="Walk T."/>
            <person name="White J."/>
            <person name="Yandava C."/>
            <person name="Haas B."/>
            <person name="Henn M.R."/>
            <person name="Nusbaum C."/>
            <person name="Birren B."/>
        </authorList>
    </citation>
    <scope>NUCLEOTIDE SEQUENCE [LARGE SCALE GENOMIC DNA]</scope>
    <source>
        <strain evidence="4 5">TA447</strain>
    </source>
</reference>
<evidence type="ECO:0000313" key="4">
    <source>
        <dbReference type="EMBL" id="OSK93048.1"/>
    </source>
</evidence>
<dbReference type="Pfam" id="PF00268">
    <property type="entry name" value="Ribonuc_red_sm"/>
    <property type="match status" value="1"/>
</dbReference>
<dbReference type="UniPathway" id="UPA00326"/>
<dbReference type="InterPro" id="IPR012348">
    <property type="entry name" value="RNR-like"/>
</dbReference>
<organism evidence="4 5">
    <name type="scientific">Escherichia coli TA447</name>
    <dbReference type="NCBI Taxonomy" id="656447"/>
    <lineage>
        <taxon>Bacteria</taxon>
        <taxon>Pseudomonadati</taxon>
        <taxon>Pseudomonadota</taxon>
        <taxon>Gammaproteobacteria</taxon>
        <taxon>Enterobacterales</taxon>
        <taxon>Enterobacteriaceae</taxon>
        <taxon>Escherichia</taxon>
    </lineage>
</organism>
<dbReference type="NCBIfam" id="NF006576">
    <property type="entry name" value="PRK09101.1"/>
    <property type="match status" value="1"/>
</dbReference>
<dbReference type="GO" id="GO:0009263">
    <property type="term" value="P:deoxyribonucleotide biosynthetic process"/>
    <property type="evidence" value="ECO:0007669"/>
    <property type="project" value="InterPro"/>
</dbReference>
<protein>
    <recommendedName>
        <fullName evidence="3">ribonucleoside-diphosphate reductase</fullName>
        <ecNumber evidence="3">1.17.4.1</ecNumber>
    </recommendedName>
</protein>
<dbReference type="InterPro" id="IPR009078">
    <property type="entry name" value="Ferritin-like_SF"/>
</dbReference>
<dbReference type="EC" id="1.17.4.1" evidence="3"/>
<dbReference type="GO" id="GO:0004748">
    <property type="term" value="F:ribonucleoside-diphosphate reductase activity, thioredoxin disulfide as acceptor"/>
    <property type="evidence" value="ECO:0007669"/>
    <property type="project" value="UniProtKB-EC"/>
</dbReference>
<evidence type="ECO:0000313" key="5">
    <source>
        <dbReference type="Proteomes" id="UP000193942"/>
    </source>
</evidence>
<dbReference type="SUPFAM" id="SSF47240">
    <property type="entry name" value="Ferritin-like"/>
    <property type="match status" value="1"/>
</dbReference>
<name>A0A1X3IYM5_ECOLX</name>
<dbReference type="EMBL" id="ADIZ01000029">
    <property type="protein sequence ID" value="OSK93048.1"/>
    <property type="molecule type" value="Genomic_DNA"/>
</dbReference>
<dbReference type="CDD" id="cd01049">
    <property type="entry name" value="RNRR2"/>
    <property type="match status" value="1"/>
</dbReference>
<dbReference type="Proteomes" id="UP000193942">
    <property type="component" value="Unassembled WGS sequence"/>
</dbReference>
<comment type="caution">
    <text evidence="4">The sequence shown here is derived from an EMBL/GenBank/DDBJ whole genome shotgun (WGS) entry which is preliminary data.</text>
</comment>
<dbReference type="PANTHER" id="PTHR23409:SF18">
    <property type="entry name" value="RIBONUCLEOSIDE-DIPHOSPHATE REDUCTASE SUBUNIT M2"/>
    <property type="match status" value="1"/>
</dbReference>
<evidence type="ECO:0000256" key="2">
    <source>
        <dbReference type="ARBA" id="ARBA00009303"/>
    </source>
</evidence>
<comment type="similarity">
    <text evidence="2">Belongs to the ribonucleoside diphosphate reductase small chain family.</text>
</comment>
<dbReference type="PANTHER" id="PTHR23409">
    <property type="entry name" value="RIBONUCLEOSIDE-DIPHOSPHATE REDUCTASE SMALL CHAIN"/>
    <property type="match status" value="1"/>
</dbReference>
<evidence type="ECO:0000256" key="1">
    <source>
        <dbReference type="ARBA" id="ARBA00001962"/>
    </source>
</evidence>
<sequence>MFKHIKKQKEKHMSYSTFRLGANDATKEPMFLGQSVNVARYDQQKYRDFEKLIERQLSFFWRPEEVDISSDRIDFNTKLRDHERHIFLSNLRYQTLLDSVQGRSPNATLLPLISIPELETWVETWSFSETIHSRSYTHIIRGMVDDPSIVFDGIVTDEEIISRAVSISTEYDKLYEMTCARQYLGKDEFERLYVNEFDGKPYPLHRQLFRTLVSVNALEAIRFYVSFACTFAFGERKLLEGNTKIMRFIARDEALHCEGTERMIRFMRTGREGLMWLAIATEEENFIYQTMRDVAEQEMRWADYLFKDGSMIGLNADILKTYVKYRTNLAMNRLGLKALFPEVTTDPLVWMNKWLLTDTLQIAPQEAEQSTYLVGQIDSTVDKASLSQFADL</sequence>
<proteinExistence type="inferred from homology"/>